<feature type="region of interest" description="Disordered" evidence="1">
    <location>
        <begin position="1"/>
        <end position="21"/>
    </location>
</feature>
<sequence>MMAKSTIPSLINRKAGNKSKFDTRPTHIKFCKFAKNHI</sequence>
<protein>
    <submittedName>
        <fullName evidence="2">Uncharacterized protein</fullName>
    </submittedName>
</protein>
<reference evidence="2" key="2">
    <citation type="journal article" date="2015" name="Data Brief">
        <title>Shoot transcriptome of the giant reed, Arundo donax.</title>
        <authorList>
            <person name="Barrero R.A."/>
            <person name="Guerrero F.D."/>
            <person name="Moolhuijzen P."/>
            <person name="Goolsby J.A."/>
            <person name="Tidwell J."/>
            <person name="Bellgard S.E."/>
            <person name="Bellgard M.I."/>
        </authorList>
    </citation>
    <scope>NUCLEOTIDE SEQUENCE</scope>
    <source>
        <tissue evidence="2">Shoot tissue taken approximately 20 cm above the soil surface</tissue>
    </source>
</reference>
<organism evidence="2">
    <name type="scientific">Arundo donax</name>
    <name type="common">Giant reed</name>
    <name type="synonym">Donax arundinaceus</name>
    <dbReference type="NCBI Taxonomy" id="35708"/>
    <lineage>
        <taxon>Eukaryota</taxon>
        <taxon>Viridiplantae</taxon>
        <taxon>Streptophyta</taxon>
        <taxon>Embryophyta</taxon>
        <taxon>Tracheophyta</taxon>
        <taxon>Spermatophyta</taxon>
        <taxon>Magnoliopsida</taxon>
        <taxon>Liliopsida</taxon>
        <taxon>Poales</taxon>
        <taxon>Poaceae</taxon>
        <taxon>PACMAD clade</taxon>
        <taxon>Arundinoideae</taxon>
        <taxon>Arundineae</taxon>
        <taxon>Arundo</taxon>
    </lineage>
</organism>
<accession>A0A0A9ADP6</accession>
<proteinExistence type="predicted"/>
<reference evidence="2" key="1">
    <citation type="submission" date="2014-09" db="EMBL/GenBank/DDBJ databases">
        <authorList>
            <person name="Magalhaes I.L.F."/>
            <person name="Oliveira U."/>
            <person name="Santos F.R."/>
            <person name="Vidigal T.H.D.A."/>
            <person name="Brescovit A.D."/>
            <person name="Santos A.J."/>
        </authorList>
    </citation>
    <scope>NUCLEOTIDE SEQUENCE</scope>
    <source>
        <tissue evidence="2">Shoot tissue taken approximately 20 cm above the soil surface</tissue>
    </source>
</reference>
<name>A0A0A9ADP6_ARUDO</name>
<evidence type="ECO:0000313" key="2">
    <source>
        <dbReference type="EMBL" id="JAD45192.1"/>
    </source>
</evidence>
<evidence type="ECO:0000256" key="1">
    <source>
        <dbReference type="SAM" id="MobiDB-lite"/>
    </source>
</evidence>
<dbReference type="EMBL" id="GBRH01252703">
    <property type="protein sequence ID" value="JAD45192.1"/>
    <property type="molecule type" value="Transcribed_RNA"/>
</dbReference>
<dbReference type="AlphaFoldDB" id="A0A0A9ADP6"/>